<keyword evidence="13" id="KW-0325">Glycoprotein</keyword>
<dbReference type="SUPFAM" id="SSF48264">
    <property type="entry name" value="Cytochrome P450"/>
    <property type="match status" value="1"/>
</dbReference>
<evidence type="ECO:0000259" key="17">
    <source>
        <dbReference type="Pfam" id="PF08263"/>
    </source>
</evidence>
<evidence type="ECO:0000256" key="9">
    <source>
        <dbReference type="ARBA" id="ARBA00022840"/>
    </source>
</evidence>
<keyword evidence="19" id="KW-1185">Reference proteome</keyword>
<keyword evidence="3" id="KW-0433">Leucine-rich repeat</keyword>
<organism evidence="18 19">
    <name type="scientific">Prunus armeniaca</name>
    <name type="common">Apricot</name>
    <name type="synonym">Armeniaca vulgaris</name>
    <dbReference type="NCBI Taxonomy" id="36596"/>
    <lineage>
        <taxon>Eukaryota</taxon>
        <taxon>Viridiplantae</taxon>
        <taxon>Streptophyta</taxon>
        <taxon>Embryophyta</taxon>
        <taxon>Tracheophyta</taxon>
        <taxon>Spermatophyta</taxon>
        <taxon>Magnoliopsida</taxon>
        <taxon>eudicotyledons</taxon>
        <taxon>Gunneridae</taxon>
        <taxon>Pentapetalae</taxon>
        <taxon>rosids</taxon>
        <taxon>fabids</taxon>
        <taxon>Rosales</taxon>
        <taxon>Rosaceae</taxon>
        <taxon>Amygdaloideae</taxon>
        <taxon>Amygdaleae</taxon>
        <taxon>Prunus</taxon>
    </lineage>
</organism>
<dbReference type="EMBL" id="CAEKKB010000005">
    <property type="protein sequence ID" value="CAB4309429.1"/>
    <property type="molecule type" value="Genomic_DNA"/>
</dbReference>
<evidence type="ECO:0000256" key="10">
    <source>
        <dbReference type="ARBA" id="ARBA00022989"/>
    </source>
</evidence>
<dbReference type="InterPro" id="IPR017441">
    <property type="entry name" value="Protein_kinase_ATP_BS"/>
</dbReference>
<evidence type="ECO:0000256" key="6">
    <source>
        <dbReference type="ARBA" id="ARBA00022729"/>
    </source>
</evidence>
<evidence type="ECO:0000256" key="2">
    <source>
        <dbReference type="ARBA" id="ARBA00004479"/>
    </source>
</evidence>
<feature type="transmembrane region" description="Helical" evidence="16">
    <location>
        <begin position="473"/>
        <end position="492"/>
    </location>
</feature>
<protein>
    <recommendedName>
        <fullName evidence="17">Leucine-rich repeat-containing N-terminal plant-type domain-containing protein</fullName>
    </recommendedName>
</protein>
<dbReference type="Pfam" id="PF00560">
    <property type="entry name" value="LRR_1"/>
    <property type="match status" value="3"/>
</dbReference>
<dbReference type="Pfam" id="PF00067">
    <property type="entry name" value="p450"/>
    <property type="match status" value="1"/>
</dbReference>
<keyword evidence="8 15" id="KW-0547">Nucleotide-binding</keyword>
<sequence length="816" mass="91855">MEFWFLLLAFVCLYISFTALLKLLSNKRLPPSPPTLPILGNIYWLLKSSINFANVVPVLHHLRSKNGTVFAGRPAALETTQIFFSNQCTVSSAPYDPIWHLLRQNLMSIIHPSRLKTYSHGRRWAYNLLKDKILDETESGNKVQQLNFMPTISKIVFRKLWKELLQIRRNQVCVILSIIKARHEWLMSKKVNNEFEEGECILSYVDSLMDLQLPDGGGRKLTDDEKVSLCSEFLLGGTNTSTTTLQWVMANLVKNQDIQKKLSDEINCVVKPKQDIAEDDLMKMPYLKAIVLETLRQHPLSHLILPRAVLKDIQMDGYDIPKDAMVNFTVAEMSRDPNVWERPIEFKPERFIQTGQQEVKFDIKGVRGIQMMPFGTGRRICPAINMSLLHVEYFVANLVRDFQWKLGDQNEVDLAEKQAFTMAQISETSASAVAFWPFLLVLRFTAQAAFSLRSITTNSCFFIFHISRATMGIFLVKWSGPWLLYILLLYIITNECRAISRDGEALLSFRTAVVSSDGILIQWRPEDPDPCNWKGVKCDKKTKRVIYLSLAGHKLSGSVSPDLGKLDQLKILALHNNNFYGTIPSDLGNCTELQGIYLQGNYLSGLIPNELGKLLDLKYLDISSNSLSGNIPVSLGKLDKLVTFNVSNNFLVGPIPSDGMLTTLPQSSFDGNRDLCGKQISTICKMTLENLHQIPNLQTQVNLLRNQNQGGKKKYSGRLLISASATVGALLLVALMCFWGCFLYKKFGKHDSKGLAMDVSGGASIVMFHGDLPYSSKDIIKKLETLNEEHIIGCGGFGTVYKLAMDDGNLFALKEL</sequence>
<dbReference type="PROSITE" id="PS00086">
    <property type="entry name" value="CYTOCHROME_P450"/>
    <property type="match status" value="1"/>
</dbReference>
<keyword evidence="4 16" id="KW-0812">Transmembrane</keyword>
<dbReference type="InterPro" id="IPR013210">
    <property type="entry name" value="LRR_N_plant-typ"/>
</dbReference>
<dbReference type="PRINTS" id="PR00385">
    <property type="entry name" value="P450"/>
</dbReference>
<keyword evidence="6" id="KW-0732">Signal</keyword>
<feature type="transmembrane region" description="Helical" evidence="16">
    <location>
        <begin position="719"/>
        <end position="744"/>
    </location>
</feature>
<keyword evidence="12" id="KW-0675">Receptor</keyword>
<dbReference type="OrthoDB" id="1055148at2759"/>
<feature type="binding site" evidence="15">
    <location>
        <position position="814"/>
    </location>
    <ligand>
        <name>ATP</name>
        <dbReference type="ChEBI" id="CHEBI:30616"/>
    </ligand>
</feature>
<dbReference type="FunFam" id="3.80.10.10:FF:000101">
    <property type="entry name" value="LRR receptor-like serine/threonine-protein kinase ERECTA"/>
    <property type="match status" value="1"/>
</dbReference>
<evidence type="ECO:0000256" key="12">
    <source>
        <dbReference type="ARBA" id="ARBA00023170"/>
    </source>
</evidence>
<dbReference type="PROSITE" id="PS00107">
    <property type="entry name" value="PROTEIN_KINASE_ATP"/>
    <property type="match status" value="1"/>
</dbReference>
<keyword evidence="11 16" id="KW-0472">Membrane</keyword>
<dbReference type="Gene3D" id="3.80.10.10">
    <property type="entry name" value="Ribonuclease Inhibitor"/>
    <property type="match status" value="1"/>
</dbReference>
<evidence type="ECO:0000256" key="1">
    <source>
        <dbReference type="ARBA" id="ARBA00001971"/>
    </source>
</evidence>
<evidence type="ECO:0000256" key="4">
    <source>
        <dbReference type="ARBA" id="ARBA00022692"/>
    </source>
</evidence>
<keyword evidence="5 14" id="KW-0479">Metal-binding</keyword>
<dbReference type="InterPro" id="IPR001128">
    <property type="entry name" value="Cyt_P450"/>
</dbReference>
<dbReference type="Gene3D" id="1.10.630.10">
    <property type="entry name" value="Cytochrome P450"/>
    <property type="match status" value="1"/>
</dbReference>
<comment type="cofactor">
    <cofactor evidence="1 14">
        <name>heme</name>
        <dbReference type="ChEBI" id="CHEBI:30413"/>
    </cofactor>
</comment>
<dbReference type="GO" id="GO:0020037">
    <property type="term" value="F:heme binding"/>
    <property type="evidence" value="ECO:0007669"/>
    <property type="project" value="InterPro"/>
</dbReference>
<reference evidence="19" key="1">
    <citation type="journal article" date="2020" name="Genome Biol.">
        <title>Gamete binning: chromosome-level and haplotype-resolved genome assembly enabled by high-throughput single-cell sequencing of gamete genomes.</title>
        <authorList>
            <person name="Campoy J.A."/>
            <person name="Sun H."/>
            <person name="Goel M."/>
            <person name="Jiao W.-B."/>
            <person name="Folz-Donahue K."/>
            <person name="Wang N."/>
            <person name="Rubio M."/>
            <person name="Liu C."/>
            <person name="Kukat C."/>
            <person name="Ruiz D."/>
            <person name="Huettel B."/>
            <person name="Schneeberger K."/>
        </authorList>
    </citation>
    <scope>NUCLEOTIDE SEQUENCE [LARGE SCALE GENOMIC DNA]</scope>
    <source>
        <strain evidence="19">cv. Rojo Pasion</strain>
    </source>
</reference>
<gene>
    <name evidence="18" type="ORF">ORAREDHAP_LOCUS30586</name>
</gene>
<dbReference type="PRINTS" id="PR00463">
    <property type="entry name" value="EP450I"/>
</dbReference>
<dbReference type="Pfam" id="PF08263">
    <property type="entry name" value="LRRNT_2"/>
    <property type="match status" value="1"/>
</dbReference>
<dbReference type="PANTHER" id="PTHR24298:SF835">
    <property type="entry name" value="P450, PUTATIVE-RELATED"/>
    <property type="match status" value="1"/>
</dbReference>
<dbReference type="AlphaFoldDB" id="A0A6J5X6J8"/>
<keyword evidence="9 15" id="KW-0067">ATP-binding</keyword>
<keyword evidence="14" id="KW-0349">Heme</keyword>
<dbReference type="SUPFAM" id="SSF52058">
    <property type="entry name" value="L domain-like"/>
    <property type="match status" value="1"/>
</dbReference>
<evidence type="ECO:0000256" key="11">
    <source>
        <dbReference type="ARBA" id="ARBA00023136"/>
    </source>
</evidence>
<evidence type="ECO:0000313" key="19">
    <source>
        <dbReference type="Proteomes" id="UP000507245"/>
    </source>
</evidence>
<dbReference type="GO" id="GO:0016709">
    <property type="term" value="F:oxidoreductase activity, acting on paired donors, with incorporation or reduction of molecular oxygen, NAD(P)H as one donor, and incorporation of one atom of oxygen"/>
    <property type="evidence" value="ECO:0007669"/>
    <property type="project" value="TreeGrafter"/>
</dbReference>
<feature type="binding site" description="axial binding residue" evidence="14">
    <location>
        <position position="381"/>
    </location>
    <ligand>
        <name>heme</name>
        <dbReference type="ChEBI" id="CHEBI:30413"/>
    </ligand>
    <ligandPart>
        <name>Fe</name>
        <dbReference type="ChEBI" id="CHEBI:18248"/>
    </ligandPart>
</feature>
<dbReference type="InterPro" id="IPR036396">
    <property type="entry name" value="Cyt_P450_sf"/>
</dbReference>
<dbReference type="GO" id="GO:0005524">
    <property type="term" value="F:ATP binding"/>
    <property type="evidence" value="ECO:0007669"/>
    <property type="project" value="UniProtKB-UniRule"/>
</dbReference>
<dbReference type="PANTHER" id="PTHR24298">
    <property type="entry name" value="FLAVONOID 3'-MONOOXYGENASE-RELATED"/>
    <property type="match status" value="1"/>
</dbReference>
<comment type="subcellular location">
    <subcellularLocation>
        <location evidence="2">Membrane</location>
        <topology evidence="2">Single-pass type I membrane protein</topology>
    </subcellularLocation>
</comment>
<dbReference type="GO" id="GO:0016020">
    <property type="term" value="C:membrane"/>
    <property type="evidence" value="ECO:0007669"/>
    <property type="project" value="UniProtKB-SubCell"/>
</dbReference>
<keyword evidence="7" id="KW-0677">Repeat</keyword>
<evidence type="ECO:0000256" key="3">
    <source>
        <dbReference type="ARBA" id="ARBA00022614"/>
    </source>
</evidence>
<evidence type="ECO:0000313" key="18">
    <source>
        <dbReference type="EMBL" id="CAB4309429.1"/>
    </source>
</evidence>
<dbReference type="InterPro" id="IPR051103">
    <property type="entry name" value="Plant_metabolite_P450s"/>
</dbReference>
<evidence type="ECO:0000256" key="13">
    <source>
        <dbReference type="ARBA" id="ARBA00023180"/>
    </source>
</evidence>
<keyword evidence="14" id="KW-0408">Iron</keyword>
<accession>A0A6J5X6J8</accession>
<dbReference type="InterPro" id="IPR002401">
    <property type="entry name" value="Cyt_P450_E_grp-I"/>
</dbReference>
<evidence type="ECO:0000256" key="5">
    <source>
        <dbReference type="ARBA" id="ARBA00022723"/>
    </source>
</evidence>
<evidence type="ECO:0000256" key="8">
    <source>
        <dbReference type="ARBA" id="ARBA00022741"/>
    </source>
</evidence>
<evidence type="ECO:0000256" key="15">
    <source>
        <dbReference type="PROSITE-ProRule" id="PRU10141"/>
    </source>
</evidence>
<dbReference type="InterPro" id="IPR017972">
    <property type="entry name" value="Cyt_P450_CS"/>
</dbReference>
<proteinExistence type="predicted"/>
<evidence type="ECO:0000256" key="7">
    <source>
        <dbReference type="ARBA" id="ARBA00022737"/>
    </source>
</evidence>
<dbReference type="GO" id="GO:0005506">
    <property type="term" value="F:iron ion binding"/>
    <property type="evidence" value="ECO:0007669"/>
    <property type="project" value="InterPro"/>
</dbReference>
<name>A0A6J5X6J8_PRUAR</name>
<evidence type="ECO:0000256" key="14">
    <source>
        <dbReference type="PIRSR" id="PIRSR602401-1"/>
    </source>
</evidence>
<dbReference type="Proteomes" id="UP000507245">
    <property type="component" value="Unassembled WGS sequence"/>
</dbReference>
<feature type="domain" description="Leucine-rich repeat-containing N-terminal plant-type" evidence="17">
    <location>
        <begin position="500"/>
        <end position="539"/>
    </location>
</feature>
<dbReference type="InterPro" id="IPR032675">
    <property type="entry name" value="LRR_dom_sf"/>
</dbReference>
<keyword evidence="10 16" id="KW-1133">Transmembrane helix</keyword>
<evidence type="ECO:0000256" key="16">
    <source>
        <dbReference type="SAM" id="Phobius"/>
    </source>
</evidence>
<dbReference type="InterPro" id="IPR001611">
    <property type="entry name" value="Leu-rich_rpt"/>
</dbReference>